<feature type="region of interest" description="Disordered" evidence="2">
    <location>
        <begin position="101"/>
        <end position="138"/>
    </location>
</feature>
<feature type="compositionally biased region" description="Polar residues" evidence="2">
    <location>
        <begin position="253"/>
        <end position="283"/>
    </location>
</feature>
<feature type="region of interest" description="Disordered" evidence="2">
    <location>
        <begin position="459"/>
        <end position="484"/>
    </location>
</feature>
<feature type="compositionally biased region" description="Basic residues" evidence="2">
    <location>
        <begin position="756"/>
        <end position="771"/>
    </location>
</feature>
<dbReference type="KEGG" id="mbr:MONBRDRAFT_34758"/>
<feature type="compositionally biased region" description="Polar residues" evidence="2">
    <location>
        <begin position="45"/>
        <end position="57"/>
    </location>
</feature>
<dbReference type="SUPFAM" id="SSF48452">
    <property type="entry name" value="TPR-like"/>
    <property type="match status" value="4"/>
</dbReference>
<feature type="compositionally biased region" description="Low complexity" evidence="2">
    <location>
        <begin position="101"/>
        <end position="113"/>
    </location>
</feature>
<dbReference type="PROSITE" id="PS50005">
    <property type="entry name" value="TPR"/>
    <property type="match status" value="1"/>
</dbReference>
<dbReference type="InterPro" id="IPR011990">
    <property type="entry name" value="TPR-like_helical_dom_sf"/>
</dbReference>
<dbReference type="InterPro" id="IPR019734">
    <property type="entry name" value="TPR_rpt"/>
</dbReference>
<feature type="compositionally biased region" description="Polar residues" evidence="2">
    <location>
        <begin position="123"/>
        <end position="132"/>
    </location>
</feature>
<dbReference type="Gene3D" id="1.25.40.10">
    <property type="entry name" value="Tetratricopeptide repeat domain"/>
    <property type="match status" value="3"/>
</dbReference>
<keyword evidence="1" id="KW-0802">TPR repeat</keyword>
<accession>A9VDV6</accession>
<feature type="region of interest" description="Disordered" evidence="2">
    <location>
        <begin position="158"/>
        <end position="228"/>
    </location>
</feature>
<dbReference type="PANTHER" id="PTHR10098:SF108">
    <property type="entry name" value="TETRATRICOPEPTIDE REPEAT PROTEIN 28"/>
    <property type="match status" value="1"/>
</dbReference>
<evidence type="ECO:0000313" key="3">
    <source>
        <dbReference type="EMBL" id="EDQ84269.1"/>
    </source>
</evidence>
<feature type="compositionally biased region" description="Low complexity" evidence="2">
    <location>
        <begin position="380"/>
        <end position="395"/>
    </location>
</feature>
<feature type="repeat" description="TPR" evidence="1">
    <location>
        <begin position="1045"/>
        <end position="1078"/>
    </location>
</feature>
<dbReference type="GeneID" id="5896159"/>
<feature type="region of interest" description="Disordered" evidence="2">
    <location>
        <begin position="1"/>
        <end position="70"/>
    </location>
</feature>
<dbReference type="PANTHER" id="PTHR10098">
    <property type="entry name" value="RAPSYN-RELATED"/>
    <property type="match status" value="1"/>
</dbReference>
<feature type="region of interest" description="Disordered" evidence="2">
    <location>
        <begin position="322"/>
        <end position="413"/>
    </location>
</feature>
<dbReference type="EMBL" id="CH991591">
    <property type="protein sequence ID" value="EDQ84269.1"/>
    <property type="molecule type" value="Genomic_DNA"/>
</dbReference>
<evidence type="ECO:0000313" key="4">
    <source>
        <dbReference type="Proteomes" id="UP000001357"/>
    </source>
</evidence>
<protein>
    <recommendedName>
        <fullName evidence="5">TPR-like protein</fullName>
    </recommendedName>
</protein>
<reference evidence="3 4" key="1">
    <citation type="journal article" date="2008" name="Nature">
        <title>The genome of the choanoflagellate Monosiga brevicollis and the origin of metazoans.</title>
        <authorList>
            <consortium name="JGI Sequencing"/>
            <person name="King N."/>
            <person name="Westbrook M.J."/>
            <person name="Young S.L."/>
            <person name="Kuo A."/>
            <person name="Abedin M."/>
            <person name="Chapman J."/>
            <person name="Fairclough S."/>
            <person name="Hellsten U."/>
            <person name="Isogai Y."/>
            <person name="Letunic I."/>
            <person name="Marr M."/>
            <person name="Pincus D."/>
            <person name="Putnam N."/>
            <person name="Rokas A."/>
            <person name="Wright K.J."/>
            <person name="Zuzow R."/>
            <person name="Dirks W."/>
            <person name="Good M."/>
            <person name="Goodstein D."/>
            <person name="Lemons D."/>
            <person name="Li W."/>
            <person name="Lyons J.B."/>
            <person name="Morris A."/>
            <person name="Nichols S."/>
            <person name="Richter D.J."/>
            <person name="Salamov A."/>
            <person name="Bork P."/>
            <person name="Lim W.A."/>
            <person name="Manning G."/>
            <person name="Miller W.T."/>
            <person name="McGinnis W."/>
            <person name="Shapiro H."/>
            <person name="Tjian R."/>
            <person name="Grigoriev I.V."/>
            <person name="Rokhsar D."/>
        </authorList>
    </citation>
    <scope>NUCLEOTIDE SEQUENCE [LARGE SCALE GENOMIC DNA]</scope>
    <source>
        <strain evidence="4">MX1 / ATCC 50154</strain>
    </source>
</reference>
<evidence type="ECO:0008006" key="5">
    <source>
        <dbReference type="Google" id="ProtNLM"/>
    </source>
</evidence>
<dbReference type="Proteomes" id="UP000001357">
    <property type="component" value="Unassembled WGS sequence"/>
</dbReference>
<feature type="compositionally biased region" description="Low complexity" evidence="2">
    <location>
        <begin position="20"/>
        <end position="36"/>
    </location>
</feature>
<feature type="compositionally biased region" description="Low complexity" evidence="2">
    <location>
        <begin position="158"/>
        <end position="185"/>
    </location>
</feature>
<gene>
    <name evidence="3" type="ORF">MONBRDRAFT_34758</name>
</gene>
<proteinExistence type="predicted"/>
<dbReference type="InParanoid" id="A9VDV6"/>
<evidence type="ECO:0000256" key="2">
    <source>
        <dbReference type="SAM" id="MobiDB-lite"/>
    </source>
</evidence>
<feature type="compositionally biased region" description="Polar residues" evidence="2">
    <location>
        <begin position="323"/>
        <end position="355"/>
    </location>
</feature>
<name>A9VDV6_MONBE</name>
<dbReference type="RefSeq" id="XP_001750899.1">
    <property type="nucleotide sequence ID" value="XM_001750847.1"/>
</dbReference>
<feature type="compositionally biased region" description="Polar residues" evidence="2">
    <location>
        <begin position="362"/>
        <end position="379"/>
    </location>
</feature>
<sequence length="1351" mass="146211">MADVAGAAVVREADTATHQLAAAEPEPLDAAAPDDASSNVDEDNSIASHTTSDSSAIRRNMSPHMPTGAGYKVPRRVYSLDQKALSHHASALVILNRTTSGSLGSSRISISSNRDLRDMREPNSPSLPSPNHASHRYSAGSSLAAAAMTLARLQAADSDEVSISPSSSSQPSRIHSQNHSQSHSQNHSHRPSFAISSGEEVLSPGPLHSAKSAPNSPHHHNPHISHVHNFNHSLNSLDVDASTAAQAAAQAAINSTQRRPGSASNLNTPNSANASFGLTSPTPSDAAALRQSLTSPLFPGNEAHSRRSSSINSLINSGLDIITQPNSRSQTSPNPMSRTASLARQRSNVPTSTRPNIRRVGRSNTRSSDLTDANGVTATNRSRSPSPPSDQQNPNGLGDINETSTSDDSRRGSWISEQAIRRMSEDAGYLIPHHNRTSISRESSAASLTASQNRPFSSHLAGAFSATPSLPSTEEEYLAPNPPPADDDALDLLLQAQEQRHLGHFSRAISLYSSALSLGLHTPAYAVAAQLNLGLCFEAIGTFDSAEVEYRNALNLARQAKDQGLEAECYSHLGIALEALHRPTDALEAHLTAYSMASEAGLYRLQSSNASNIACALVINGHKEEASSDPVLLGKHKHGLKWHLTALEELQQACGDHLDDADIKDLQVCHCHVGIVAAEAGLYDMAVLHFSEEFELAIAHVDASLEAHQELVEVAERLVHFHIVCNAYPKAVDILDRIVTVLRPSIQESQRTLQSHSRRHRSSHSSSKRFGRSASSASNESDGATPIEASRSPEPLGTPRSQSQGALPAMSEGAAAGPGGPAPLRKGGSSNSLFDDRPTMRLLKRASKPLMRLVDHADSGNEDVQVAVSAARSHYELLADVLSNLGALHVMLQDWDKAMEAYMERRALLTALCDHGPESLEDQADVNMRLGLIALAKFDYVHATTFFKNEMEIRNLARDSAGHAVAMTNLGHALVRSGNVVGGARVQEKAFQLFSNYLNDPIGKARAHRELAAAFTAADSPDMAIEHYEAMLSILSCESAPLMEGDAHLELGAIYLSLGNPDAATHHFSTCIELAVDNHLPRLESEAFRQFGMGCELMNKLEAAIEAYRTSLYVCRENGCDATQHVVCYLSLGNALLDQYNYMTARTCFEQALSIIRQGMEADILSKAEALCGAAEASFHCLELDEAIAYYEEYLTAFEYLPFEENVALLVALTNVATACAQSGRLTEAANYLQRAFEMEQAQSSDPSGILDDWQHGFRLSLYGDILLNLGDTQAAAEPLTRARYHLQVAYSRDPEARMDYAMNLTRISKMHSILHNHERADQYTHLTEECIFEDEQFVHIPDRKPEVMPI</sequence>
<dbReference type="SMART" id="SM00028">
    <property type="entry name" value="TPR"/>
    <property type="match status" value="11"/>
</dbReference>
<keyword evidence="4" id="KW-1185">Reference proteome</keyword>
<feature type="region of interest" description="Disordered" evidence="2">
    <location>
        <begin position="749"/>
        <end position="839"/>
    </location>
</feature>
<feature type="region of interest" description="Disordered" evidence="2">
    <location>
        <begin position="248"/>
        <end position="287"/>
    </location>
</feature>
<organism evidence="3 4">
    <name type="scientific">Monosiga brevicollis</name>
    <name type="common">Choanoflagellate</name>
    <dbReference type="NCBI Taxonomy" id="81824"/>
    <lineage>
        <taxon>Eukaryota</taxon>
        <taxon>Choanoflagellata</taxon>
        <taxon>Craspedida</taxon>
        <taxon>Salpingoecidae</taxon>
        <taxon>Monosiga</taxon>
    </lineage>
</organism>
<evidence type="ECO:0000256" key="1">
    <source>
        <dbReference type="PROSITE-ProRule" id="PRU00339"/>
    </source>
</evidence>
<dbReference type="STRING" id="81824.A9VDV6"/>
<feature type="compositionally biased region" description="Basic residues" evidence="2">
    <location>
        <begin position="217"/>
        <end position="226"/>
    </location>
</feature>